<proteinExistence type="predicted"/>
<sequence>MVALRRVVISTFGMLCRAYNVAGLAPLATIHHKEISSFGRVYAAPAIPCDVSVKRRETLGILMAMVTMGVSPPSHASADQTKPFAPKEALLPAVRVRLTIDRAIVLTDSLSQGSDVTSILQELENLLLKPQNYVRSLKLQGVPSKPSDLYLESYKPMKGDLPFQRILIRQGDVDTWKNLKRSEKSRERENEILAALNAYTDFLSFSPDSYILNVDRATRSDMVRGDRLPAVQQVITSDMGLRYLYRNQILTAIDDAKAELKYLSSHVSEGAVDSGELLDLLKSAHDACDRWFGLIDPAAVKEAFEAIEVGDA</sequence>
<organism evidence="1">
    <name type="scientific">Corethron hystrix</name>
    <dbReference type="NCBI Taxonomy" id="216773"/>
    <lineage>
        <taxon>Eukaryota</taxon>
        <taxon>Sar</taxon>
        <taxon>Stramenopiles</taxon>
        <taxon>Ochrophyta</taxon>
        <taxon>Bacillariophyta</taxon>
        <taxon>Coscinodiscophyceae</taxon>
        <taxon>Corethrophycidae</taxon>
        <taxon>Corethrales</taxon>
        <taxon>Corethraceae</taxon>
        <taxon>Corethron</taxon>
    </lineage>
</organism>
<name>A0A7S1BIN4_9STRA</name>
<gene>
    <name evidence="1" type="ORF">CHYS00102_LOCUS15700</name>
</gene>
<protein>
    <submittedName>
        <fullName evidence="1">Uncharacterized protein</fullName>
    </submittedName>
</protein>
<dbReference type="EMBL" id="HBFR01021801">
    <property type="protein sequence ID" value="CAD8888501.1"/>
    <property type="molecule type" value="Transcribed_RNA"/>
</dbReference>
<reference evidence="1" key="1">
    <citation type="submission" date="2021-01" db="EMBL/GenBank/DDBJ databases">
        <authorList>
            <person name="Corre E."/>
            <person name="Pelletier E."/>
            <person name="Niang G."/>
            <person name="Scheremetjew M."/>
            <person name="Finn R."/>
            <person name="Kale V."/>
            <person name="Holt S."/>
            <person name="Cochrane G."/>
            <person name="Meng A."/>
            <person name="Brown T."/>
            <person name="Cohen L."/>
        </authorList>
    </citation>
    <scope>NUCLEOTIDE SEQUENCE</scope>
    <source>
        <strain evidence="1">308</strain>
    </source>
</reference>
<dbReference type="AlphaFoldDB" id="A0A7S1BIN4"/>
<accession>A0A7S1BIN4</accession>
<evidence type="ECO:0000313" key="1">
    <source>
        <dbReference type="EMBL" id="CAD8888501.1"/>
    </source>
</evidence>